<dbReference type="AlphaFoldDB" id="A0AAP2C8R5"/>
<keyword evidence="1" id="KW-0732">Signal</keyword>
<dbReference type="Proteomes" id="UP000675747">
    <property type="component" value="Unassembled WGS sequence"/>
</dbReference>
<proteinExistence type="predicted"/>
<feature type="signal peptide" evidence="1">
    <location>
        <begin position="1"/>
        <end position="21"/>
    </location>
</feature>
<gene>
    <name evidence="2" type="ORF">KB893_004380</name>
</gene>
<evidence type="ECO:0000313" key="3">
    <source>
        <dbReference type="Proteomes" id="UP000675747"/>
    </source>
</evidence>
<accession>A0AAP2C8R5</accession>
<feature type="chain" id="PRO_5042953633" evidence="1">
    <location>
        <begin position="22"/>
        <end position="63"/>
    </location>
</feature>
<evidence type="ECO:0000256" key="1">
    <source>
        <dbReference type="SAM" id="SignalP"/>
    </source>
</evidence>
<dbReference type="RefSeq" id="WP_213173467.1">
    <property type="nucleotide sequence ID" value="NZ_JAGQFT020000002.1"/>
</dbReference>
<keyword evidence="3" id="KW-1185">Reference proteome</keyword>
<name>A0AAP2C8R5_9GAMM</name>
<sequence length="63" mass="6031">MRDVGFSLGTLALAVVLTVVANLHPPQPAAPAADAATGKSSQALCADGGAACATTGRAVAGLR</sequence>
<organism evidence="2 3">
    <name type="scientific">Coralloluteibacterium stylophorae</name>
    <dbReference type="NCBI Taxonomy" id="1776034"/>
    <lineage>
        <taxon>Bacteria</taxon>
        <taxon>Pseudomonadati</taxon>
        <taxon>Pseudomonadota</taxon>
        <taxon>Gammaproteobacteria</taxon>
        <taxon>Lysobacterales</taxon>
        <taxon>Lysobacteraceae</taxon>
        <taxon>Coralloluteibacterium</taxon>
    </lineage>
</organism>
<comment type="caution">
    <text evidence="2">The sequence shown here is derived from an EMBL/GenBank/DDBJ whole genome shotgun (WGS) entry which is preliminary data.</text>
</comment>
<reference evidence="2 3" key="1">
    <citation type="journal article" date="2021" name="Microbiol. Resour. Announc.">
        <title>Draft Genome Sequence of Coralloluteibacterium stylophorae LMG 29479T.</title>
        <authorList>
            <person name="Karlyshev A.V."/>
            <person name="Kudryashova E.B."/>
            <person name="Ariskina E.V."/>
            <person name="Conroy A.P."/>
            <person name="Abidueva E.Y."/>
        </authorList>
    </citation>
    <scope>NUCLEOTIDE SEQUENCE [LARGE SCALE GENOMIC DNA]</scope>
    <source>
        <strain evidence="2 3">LMG 29479</strain>
    </source>
</reference>
<dbReference type="EMBL" id="JAGQFT020000002">
    <property type="protein sequence ID" value="MBS7456373.1"/>
    <property type="molecule type" value="Genomic_DNA"/>
</dbReference>
<protein>
    <submittedName>
        <fullName evidence="2">Uncharacterized protein</fullName>
    </submittedName>
</protein>
<evidence type="ECO:0000313" key="2">
    <source>
        <dbReference type="EMBL" id="MBS7456373.1"/>
    </source>
</evidence>